<reference evidence="1" key="1">
    <citation type="journal article" date="2021" name="Proc. Natl. Acad. Sci. U.S.A.">
        <title>A Catalog of Tens of Thousands of Viruses from Human Metagenomes Reveals Hidden Associations with Chronic Diseases.</title>
        <authorList>
            <person name="Tisza M.J."/>
            <person name="Buck C.B."/>
        </authorList>
    </citation>
    <scope>NUCLEOTIDE SEQUENCE</scope>
    <source>
        <strain evidence="1">CtvQY7</strain>
    </source>
</reference>
<dbReference type="InterPro" id="IPR006521">
    <property type="entry name" value="Tail_protein_I"/>
</dbReference>
<dbReference type="NCBIfam" id="TIGR01634">
    <property type="entry name" value="tail_P2_I"/>
    <property type="match status" value="1"/>
</dbReference>
<protein>
    <submittedName>
        <fullName evidence="1">Tail protein</fullName>
    </submittedName>
</protein>
<dbReference type="EMBL" id="BK016082">
    <property type="protein sequence ID" value="DAF93293.1"/>
    <property type="molecule type" value="Genomic_DNA"/>
</dbReference>
<name>A0A8S5UFN4_9CAUD</name>
<organism evidence="1">
    <name type="scientific">Caudovirales sp. ctvQY7</name>
    <dbReference type="NCBI Taxonomy" id="2825774"/>
    <lineage>
        <taxon>Viruses</taxon>
        <taxon>Duplodnaviria</taxon>
        <taxon>Heunggongvirae</taxon>
        <taxon>Uroviricota</taxon>
        <taxon>Caudoviricetes</taxon>
    </lineage>
</organism>
<accession>A0A8S5UFN4</accession>
<proteinExistence type="predicted"/>
<evidence type="ECO:0000313" key="1">
    <source>
        <dbReference type="EMBL" id="DAF93293.1"/>
    </source>
</evidence>
<sequence length="305" mass="34122">MKGWKMSKTIYEMDFTDNFPDALCYDPKMVALGAIAAVELEEVNDEMKNAMIYERIDELPEKVLDVLAYDFNADLYDYTYPVETKRSIIKNCFKASRIKGTVYATELALQAVWAGSYVEEWFDYNGQPFHFRVVCDVTKSEVQADNQTIEHMIRKQKRLSAKLDETIFQCVISCRILTHADYAEYSAPVTGRLAAGTHPARRTRGGQAASLITAGTKAEAFLYTATLAGTKPERSTLFREQESQIAAETEFKAFSYKTYATGQKKAGETPQRSTRGATDGGAVQTVIDAAGFAYKSRLCGSKRKL</sequence>
<dbReference type="Pfam" id="PF09684">
    <property type="entry name" value="Tail_P2_I"/>
    <property type="match status" value="1"/>
</dbReference>